<accession>A0ABS8I8A1</accession>
<organism evidence="2 3">
    <name type="scientific">Nostoc favosum CHAB5714</name>
    <dbReference type="NCBI Taxonomy" id="2780399"/>
    <lineage>
        <taxon>Bacteria</taxon>
        <taxon>Bacillati</taxon>
        <taxon>Cyanobacteriota</taxon>
        <taxon>Cyanophyceae</taxon>
        <taxon>Nostocales</taxon>
        <taxon>Nostocaceae</taxon>
        <taxon>Nostoc</taxon>
        <taxon>Nostoc favosum</taxon>
    </lineage>
</organism>
<dbReference type="Proteomes" id="UP001199525">
    <property type="component" value="Unassembled WGS sequence"/>
</dbReference>
<keyword evidence="1" id="KW-0472">Membrane</keyword>
<feature type="transmembrane region" description="Helical" evidence="1">
    <location>
        <begin position="97"/>
        <end position="116"/>
    </location>
</feature>
<keyword evidence="1" id="KW-0812">Transmembrane</keyword>
<evidence type="ECO:0000256" key="1">
    <source>
        <dbReference type="SAM" id="Phobius"/>
    </source>
</evidence>
<evidence type="ECO:0000313" key="3">
    <source>
        <dbReference type="Proteomes" id="UP001199525"/>
    </source>
</evidence>
<keyword evidence="3" id="KW-1185">Reference proteome</keyword>
<name>A0ABS8I8A1_9NOSO</name>
<dbReference type="EMBL" id="JAIVFQ010000014">
    <property type="protein sequence ID" value="MCC5600028.1"/>
    <property type="molecule type" value="Genomic_DNA"/>
</dbReference>
<gene>
    <name evidence="2" type="ORF">LC586_12525</name>
</gene>
<reference evidence="2 3" key="1">
    <citation type="journal article" date="2021" name="Microorganisms">
        <title>Genome Evolution of Filamentous Cyanobacterium Nostoc Species: From Facultative Symbiosis to Free Living.</title>
        <authorList>
            <person name="Huo D."/>
            <person name="Li H."/>
            <person name="Cai F."/>
            <person name="Guo X."/>
            <person name="Qiao Z."/>
            <person name="Wang W."/>
            <person name="Yu G."/>
            <person name="Li R."/>
        </authorList>
    </citation>
    <scope>NUCLEOTIDE SEQUENCE [LARGE SCALE GENOMIC DNA]</scope>
    <source>
        <strain evidence="2 3">CHAB 5714</strain>
    </source>
</reference>
<feature type="transmembrane region" description="Helical" evidence="1">
    <location>
        <begin position="136"/>
        <end position="160"/>
    </location>
</feature>
<feature type="transmembrane region" description="Helical" evidence="1">
    <location>
        <begin position="73"/>
        <end position="90"/>
    </location>
</feature>
<keyword evidence="1" id="KW-1133">Transmembrane helix</keyword>
<feature type="transmembrane region" description="Helical" evidence="1">
    <location>
        <begin position="6"/>
        <end position="32"/>
    </location>
</feature>
<evidence type="ECO:0000313" key="2">
    <source>
        <dbReference type="EMBL" id="MCC5600028.1"/>
    </source>
</evidence>
<proteinExistence type="predicted"/>
<sequence>MTWKTTFLFIVLATLVVILVGWLISIGILPISQMINYSDAGLRFIRVWILLAIAIGLIVPTITFVIWFKYPEIRKIFGFYLLVLIIQIVTEQIVSRVWLPSLVVIIGTLYTAFRVWQLWHEQQFIKSTDFVERGNFRIISSVLWLLLLFWSSNLIMLLTLSWPSIL</sequence>
<comment type="caution">
    <text evidence="2">The sequence shown here is derived from an EMBL/GenBank/DDBJ whole genome shotgun (WGS) entry which is preliminary data.</text>
</comment>
<protein>
    <submittedName>
        <fullName evidence="2">Uncharacterized protein</fullName>
    </submittedName>
</protein>
<dbReference type="RefSeq" id="WP_229484887.1">
    <property type="nucleotide sequence ID" value="NZ_JAIVFQ010000014.1"/>
</dbReference>
<feature type="transmembrane region" description="Helical" evidence="1">
    <location>
        <begin position="44"/>
        <end position="67"/>
    </location>
</feature>